<evidence type="ECO:0000313" key="2">
    <source>
        <dbReference type="Proteomes" id="UP001227268"/>
    </source>
</evidence>
<dbReference type="EMBL" id="JASBWT010000017">
    <property type="protein sequence ID" value="KAJ9097289.1"/>
    <property type="molecule type" value="Genomic_DNA"/>
</dbReference>
<protein>
    <submittedName>
        <fullName evidence="1">Uncharacterized protein</fullName>
    </submittedName>
</protein>
<evidence type="ECO:0000313" key="1">
    <source>
        <dbReference type="EMBL" id="KAJ9097289.1"/>
    </source>
</evidence>
<gene>
    <name evidence="1" type="ORF">QFC21_004958</name>
</gene>
<proteinExistence type="predicted"/>
<name>A0ACC2VE81_9TREE</name>
<reference evidence="1" key="1">
    <citation type="submission" date="2023-04" db="EMBL/GenBank/DDBJ databases">
        <title>Draft Genome sequencing of Naganishia species isolated from polar environments using Oxford Nanopore Technology.</title>
        <authorList>
            <person name="Leo P."/>
            <person name="Venkateswaran K."/>
        </authorList>
    </citation>
    <scope>NUCLEOTIDE SEQUENCE</scope>
    <source>
        <strain evidence="1">MNA-CCFEE 5423</strain>
    </source>
</reference>
<sequence length="589" mass="64546">MLRPIIRSTRARPPPPTTLLLQRGYVAAATPPSSSGSGGKGRTIAACFGFGFFTSLGFVLADQWRSSSSSNPTTTTTVQCESASTPASKSTATATATAHLASPTDDPLIFNRTIKDTEAETFTRQASKAISGVVEGVKHAVGQDKYEPARVNEYDDPQNPMRIRMSTWVMALQDHIVQGLEQLESSVPPNTYNSSPTAPTFHRDHWLRPQGGEGSSCVLANGRVFEKAGVNVSVVHGTLPPAAIRQMKADHKSLVTREEDREKNLPFFAAGISIVLHPWNPHAPTVHLNYRYFEVDPPSTPQAALDTTTPGATKTAPEQEPLAWWFGGGSDLTPSYLYPEDAEHFHNTLKSSADAHHPAYYPVWKKWCDKYFYIPHRGESRGIGGIFFDDLTSSSEIHVGSSSSSSAAAEAEETGEGIVQQGKSILRQGVQVGENELERIRSKIESILPSAAQSSSAARSPSSTSVTKSTATDNNPSADDIFRLVQTMSSSFLDSYVPIMHRRINMPYTEEERRWQLLRRGRYVEFNLVHDRGTKFGLFTPGARIESILMSLPQTARWEYMSDMGAAGSGTREEELLKVLKSPVEWASV</sequence>
<accession>A0ACC2VE81</accession>
<dbReference type="Proteomes" id="UP001227268">
    <property type="component" value="Unassembled WGS sequence"/>
</dbReference>
<comment type="caution">
    <text evidence="1">The sequence shown here is derived from an EMBL/GenBank/DDBJ whole genome shotgun (WGS) entry which is preliminary data.</text>
</comment>
<keyword evidence="2" id="KW-1185">Reference proteome</keyword>
<organism evidence="1 2">
    <name type="scientific">Naganishia friedmannii</name>
    <dbReference type="NCBI Taxonomy" id="89922"/>
    <lineage>
        <taxon>Eukaryota</taxon>
        <taxon>Fungi</taxon>
        <taxon>Dikarya</taxon>
        <taxon>Basidiomycota</taxon>
        <taxon>Agaricomycotina</taxon>
        <taxon>Tremellomycetes</taxon>
        <taxon>Filobasidiales</taxon>
        <taxon>Filobasidiaceae</taxon>
        <taxon>Naganishia</taxon>
    </lineage>
</organism>